<accession>A0A6H1ZIT7</accession>
<organism evidence="2">
    <name type="scientific">viral metagenome</name>
    <dbReference type="NCBI Taxonomy" id="1070528"/>
    <lineage>
        <taxon>unclassified sequences</taxon>
        <taxon>metagenomes</taxon>
        <taxon>organismal metagenomes</taxon>
    </lineage>
</organism>
<evidence type="ECO:0000313" key="3">
    <source>
        <dbReference type="EMBL" id="QJA67139.1"/>
    </source>
</evidence>
<dbReference type="AlphaFoldDB" id="A0A6H1ZIT7"/>
<evidence type="ECO:0000256" key="1">
    <source>
        <dbReference type="SAM" id="Phobius"/>
    </source>
</evidence>
<dbReference type="EMBL" id="MT142533">
    <property type="protein sequence ID" value="QJA84705.1"/>
    <property type="molecule type" value="Genomic_DNA"/>
</dbReference>
<keyword evidence="1" id="KW-0472">Membrane</keyword>
<protein>
    <submittedName>
        <fullName evidence="2">Uncharacterized protein</fullName>
    </submittedName>
</protein>
<evidence type="ECO:0000313" key="4">
    <source>
        <dbReference type="EMBL" id="QJA84705.1"/>
    </source>
</evidence>
<dbReference type="EMBL" id="MT141566">
    <property type="protein sequence ID" value="QJA67139.1"/>
    <property type="molecule type" value="Genomic_DNA"/>
</dbReference>
<dbReference type="EMBL" id="MT144034">
    <property type="protein sequence ID" value="QJA47185.1"/>
    <property type="molecule type" value="Genomic_DNA"/>
</dbReference>
<keyword evidence="1" id="KW-0812">Transmembrane</keyword>
<proteinExistence type="predicted"/>
<sequence length="50" mass="5696">MGFFEIAYCALGITAAFVFFLFFREGYLLGKDIKLLYKEGGIANGKNWHN</sequence>
<gene>
    <name evidence="4" type="ORF">MM415A00172_0049</name>
    <name evidence="3" type="ORF">MM415B00296_0045</name>
    <name evidence="2" type="ORF">TM448A00615_0024</name>
</gene>
<keyword evidence="1" id="KW-1133">Transmembrane helix</keyword>
<name>A0A6H1ZIT7_9ZZZZ</name>
<feature type="transmembrane region" description="Helical" evidence="1">
    <location>
        <begin position="6"/>
        <end position="23"/>
    </location>
</feature>
<evidence type="ECO:0000313" key="2">
    <source>
        <dbReference type="EMBL" id="QJA47185.1"/>
    </source>
</evidence>
<reference evidence="2" key="1">
    <citation type="submission" date="2020-03" db="EMBL/GenBank/DDBJ databases">
        <title>The deep terrestrial virosphere.</title>
        <authorList>
            <person name="Holmfeldt K."/>
            <person name="Nilsson E."/>
            <person name="Simone D."/>
            <person name="Lopez-Fernandez M."/>
            <person name="Wu X."/>
            <person name="de Brujin I."/>
            <person name="Lundin D."/>
            <person name="Andersson A."/>
            <person name="Bertilsson S."/>
            <person name="Dopson M."/>
        </authorList>
    </citation>
    <scope>NUCLEOTIDE SEQUENCE</scope>
    <source>
        <strain evidence="4">MM415A00172</strain>
        <strain evidence="3">MM415B00296</strain>
        <strain evidence="2">TM448A00615</strain>
    </source>
</reference>